<dbReference type="RefSeq" id="WP_089654395.1">
    <property type="nucleotide sequence ID" value="NZ_FNIZ01000023.1"/>
</dbReference>
<evidence type="ECO:0000313" key="3">
    <source>
        <dbReference type="EMBL" id="SDP59246.1"/>
    </source>
</evidence>
<protein>
    <submittedName>
        <fullName evidence="3">Phage shock protein A</fullName>
    </submittedName>
</protein>
<evidence type="ECO:0000256" key="2">
    <source>
        <dbReference type="SAM" id="Coils"/>
    </source>
</evidence>
<accession>A0A1H0U0A7</accession>
<dbReference type="EMBL" id="FNIZ01000023">
    <property type="protein sequence ID" value="SDP59246.1"/>
    <property type="molecule type" value="Genomic_DNA"/>
</dbReference>
<dbReference type="InterPro" id="IPR007157">
    <property type="entry name" value="PspA_VIPP1"/>
</dbReference>
<name>A0A1H0U0A7_HALAD</name>
<proteinExistence type="inferred from homology"/>
<comment type="similarity">
    <text evidence="1">Belongs to the PspA/Vipp/IM30 family.</text>
</comment>
<dbReference type="OrthoDB" id="2366053at2"/>
<gene>
    <name evidence="3" type="ORF">SAMN05421677_12354</name>
</gene>
<evidence type="ECO:0000256" key="1">
    <source>
        <dbReference type="ARBA" id="ARBA00043985"/>
    </source>
</evidence>
<feature type="coiled-coil region" evidence="2">
    <location>
        <begin position="90"/>
        <end position="138"/>
    </location>
</feature>
<organism evidence="3 4">
    <name type="scientific">Halobacillus aidingensis</name>
    <dbReference type="NCBI Taxonomy" id="240303"/>
    <lineage>
        <taxon>Bacteria</taxon>
        <taxon>Bacillati</taxon>
        <taxon>Bacillota</taxon>
        <taxon>Bacilli</taxon>
        <taxon>Bacillales</taxon>
        <taxon>Bacillaceae</taxon>
        <taxon>Halobacillus</taxon>
    </lineage>
</organism>
<sequence>MANLFTRLKDSITADLHEALDQKEQKNPIAMLNQYLRESEKETEKVRKLVERQYRLKDEFSREFQKAQDMADKRRRQAEVAEKAGETTMYEFAVKEQQEYEARADRLQASRRDSIEQLETLERKYEEMKHKLKDMHLKRMELMGRENIARAHHRMNRVIEDTADKPYSRFSEIDRYIEDLEYKVNSAYYHNTFDSKMAQLEKEMEKREEVPAK</sequence>
<keyword evidence="4" id="KW-1185">Reference proteome</keyword>
<dbReference type="STRING" id="240303.SAMN05421677_12354"/>
<dbReference type="Pfam" id="PF04012">
    <property type="entry name" value="PspA_IM30"/>
    <property type="match status" value="1"/>
</dbReference>
<reference evidence="4" key="1">
    <citation type="submission" date="2016-10" db="EMBL/GenBank/DDBJ databases">
        <authorList>
            <person name="Varghese N."/>
            <person name="Submissions S."/>
        </authorList>
    </citation>
    <scope>NUCLEOTIDE SEQUENCE [LARGE SCALE GENOMIC DNA]</scope>
    <source>
        <strain evidence="4">CGMCC 1.3703</strain>
    </source>
</reference>
<evidence type="ECO:0000313" key="4">
    <source>
        <dbReference type="Proteomes" id="UP000198860"/>
    </source>
</evidence>
<dbReference type="PANTHER" id="PTHR31088:SF6">
    <property type="entry name" value="PHAGE SHOCK PROTEIN A"/>
    <property type="match status" value="1"/>
</dbReference>
<dbReference type="PANTHER" id="PTHR31088">
    <property type="entry name" value="MEMBRANE-ASSOCIATED PROTEIN VIPP1, CHLOROPLASTIC"/>
    <property type="match status" value="1"/>
</dbReference>
<dbReference type="Proteomes" id="UP000198860">
    <property type="component" value="Unassembled WGS sequence"/>
</dbReference>
<keyword evidence="2" id="KW-0175">Coiled coil</keyword>
<dbReference type="AlphaFoldDB" id="A0A1H0U0A7"/>